<dbReference type="Proteomes" id="UP000184612">
    <property type="component" value="Unassembled WGS sequence"/>
</dbReference>
<feature type="compositionally biased region" description="Basic and acidic residues" evidence="1">
    <location>
        <begin position="80"/>
        <end position="95"/>
    </location>
</feature>
<protein>
    <submittedName>
        <fullName evidence="2">Uncharacterized protein</fullName>
    </submittedName>
</protein>
<evidence type="ECO:0000313" key="2">
    <source>
        <dbReference type="EMBL" id="SHO45234.1"/>
    </source>
</evidence>
<proteinExistence type="predicted"/>
<dbReference type="EMBL" id="FRFD01000003">
    <property type="protein sequence ID" value="SHO45234.1"/>
    <property type="molecule type" value="Genomic_DNA"/>
</dbReference>
<sequence length="195" mass="20753">MNIIKLKKTVTSKPFIAGTLAVLCVGILAVCLIPRGTEKTEFVPEPTPTITQAESWNEDTAAKEAQEPTVTVSPVPTSKAVEKSDTKADYPKTVESDENQTVVEFTDPSPVQPEEPAVPEGKTKVKASSSDTAHKDPTVTPSKQKASQSDTPVPGSKNEKGQVYDAAFGWITIEEGVGIPTDNDGDPDKQIGSMD</sequence>
<reference evidence="2 3" key="1">
    <citation type="submission" date="2016-12" db="EMBL/GenBank/DDBJ databases">
        <authorList>
            <person name="Song W.-J."/>
            <person name="Kurnit D.M."/>
        </authorList>
    </citation>
    <scope>NUCLEOTIDE SEQUENCE [LARGE SCALE GENOMIC DNA]</scope>
    <source>
        <strain evidence="2 3">DSM 12503</strain>
    </source>
</reference>
<dbReference type="InterPro" id="IPR046680">
    <property type="entry name" value="DUF6550"/>
</dbReference>
<dbReference type="STRING" id="1121345.SAMN02745217_00884"/>
<name>A0A1M7Y0N3_9FIRM</name>
<accession>A0A1M7Y0N3</accession>
<dbReference type="OrthoDB" id="2666372at2"/>
<feature type="compositionally biased region" description="Polar residues" evidence="1">
    <location>
        <begin position="139"/>
        <end position="151"/>
    </location>
</feature>
<dbReference type="AlphaFoldDB" id="A0A1M7Y0N3"/>
<keyword evidence="3" id="KW-1185">Reference proteome</keyword>
<evidence type="ECO:0000256" key="1">
    <source>
        <dbReference type="SAM" id="MobiDB-lite"/>
    </source>
</evidence>
<dbReference type="Pfam" id="PF20187">
    <property type="entry name" value="DUF6550"/>
    <property type="match status" value="1"/>
</dbReference>
<evidence type="ECO:0000313" key="3">
    <source>
        <dbReference type="Proteomes" id="UP000184612"/>
    </source>
</evidence>
<feature type="region of interest" description="Disordered" evidence="1">
    <location>
        <begin position="175"/>
        <end position="195"/>
    </location>
</feature>
<organism evidence="2 3">
    <name type="scientific">Anaerocolumna xylanovorans DSM 12503</name>
    <dbReference type="NCBI Taxonomy" id="1121345"/>
    <lineage>
        <taxon>Bacteria</taxon>
        <taxon>Bacillati</taxon>
        <taxon>Bacillota</taxon>
        <taxon>Clostridia</taxon>
        <taxon>Lachnospirales</taxon>
        <taxon>Lachnospiraceae</taxon>
        <taxon>Anaerocolumna</taxon>
    </lineage>
</organism>
<dbReference type="RefSeq" id="WP_073587536.1">
    <property type="nucleotide sequence ID" value="NZ_FRFD01000003.1"/>
</dbReference>
<feature type="region of interest" description="Disordered" evidence="1">
    <location>
        <begin position="42"/>
        <end position="162"/>
    </location>
</feature>
<gene>
    <name evidence="2" type="ORF">SAMN02745217_00884</name>
</gene>